<dbReference type="SUPFAM" id="SSF52540">
    <property type="entry name" value="P-loop containing nucleoside triphosphate hydrolases"/>
    <property type="match status" value="1"/>
</dbReference>
<keyword evidence="14" id="KW-0943">RNA-mediated gene silencing</keyword>
<evidence type="ECO:0000313" key="26">
    <source>
        <dbReference type="EnsemblPlants" id="Kaladp0056s0059.1.v1.1"/>
    </source>
</evidence>
<evidence type="ECO:0000256" key="2">
    <source>
        <dbReference type="ARBA" id="ARBA00001946"/>
    </source>
</evidence>
<dbReference type="FunFam" id="1.10.1520.10:FF:000004">
    <property type="entry name" value="Endoribonuclease dicer-like 1"/>
    <property type="match status" value="1"/>
</dbReference>
<dbReference type="PANTHER" id="PTHR14950">
    <property type="entry name" value="DICER-RELATED"/>
    <property type="match status" value="1"/>
</dbReference>
<keyword evidence="11" id="KW-0067">ATP-binding</keyword>
<dbReference type="SMART" id="SM00490">
    <property type="entry name" value="HELICc"/>
    <property type="match status" value="1"/>
</dbReference>
<dbReference type="PROSITE" id="PS50142">
    <property type="entry name" value="RNASE_3_2"/>
    <property type="match status" value="2"/>
</dbReference>
<accession>A0A7N0U714</accession>
<dbReference type="Pfam" id="PF00636">
    <property type="entry name" value="Ribonuclease_3"/>
    <property type="match status" value="2"/>
</dbReference>
<dbReference type="GO" id="GO:0005634">
    <property type="term" value="C:nucleus"/>
    <property type="evidence" value="ECO:0007669"/>
    <property type="project" value="UniProtKB-SubCell"/>
</dbReference>
<keyword evidence="4" id="KW-0540">Nuclease</keyword>
<evidence type="ECO:0000256" key="5">
    <source>
        <dbReference type="ARBA" id="ARBA00022723"/>
    </source>
</evidence>
<keyword evidence="27" id="KW-1185">Reference proteome</keyword>
<dbReference type="InterPro" id="IPR038248">
    <property type="entry name" value="Dicer_dimer_sf"/>
</dbReference>
<feature type="domain" description="RNase III" evidence="21">
    <location>
        <begin position="1046"/>
        <end position="1218"/>
    </location>
</feature>
<dbReference type="CDD" id="cd00593">
    <property type="entry name" value="RIBOc"/>
    <property type="match status" value="2"/>
</dbReference>
<dbReference type="PROSITE" id="PS50137">
    <property type="entry name" value="DS_RBD"/>
    <property type="match status" value="1"/>
</dbReference>
<dbReference type="InterPro" id="IPR011545">
    <property type="entry name" value="DEAD/DEAH_box_helicase_dom"/>
</dbReference>
<evidence type="ECO:0000256" key="12">
    <source>
        <dbReference type="ARBA" id="ARBA00022842"/>
    </source>
</evidence>
<dbReference type="FunFam" id="1.10.1520.10:FF:000008">
    <property type="entry name" value="Dicer-like 104"/>
    <property type="match status" value="1"/>
</dbReference>
<evidence type="ECO:0000256" key="3">
    <source>
        <dbReference type="ARBA" id="ARBA00004123"/>
    </source>
</evidence>
<feature type="domain" description="Dicer dsRNA-binding fold" evidence="25">
    <location>
        <begin position="599"/>
        <end position="689"/>
    </location>
</feature>
<name>A0A7N0U714_KALFE</name>
<comment type="similarity">
    <text evidence="17 18">Belongs to the helicase family. Dicer subfamily.</text>
</comment>
<dbReference type="PROSITE" id="PS51192">
    <property type="entry name" value="HELICASE_ATP_BIND_1"/>
    <property type="match status" value="1"/>
</dbReference>
<keyword evidence="13 18" id="KW-0694">RNA-binding</keyword>
<dbReference type="Pfam" id="PF00271">
    <property type="entry name" value="Helicase_C"/>
    <property type="match status" value="1"/>
</dbReference>
<evidence type="ECO:0000259" key="21">
    <source>
        <dbReference type="PROSITE" id="PS50142"/>
    </source>
</evidence>
<dbReference type="InterPro" id="IPR014720">
    <property type="entry name" value="dsRBD_dom"/>
</dbReference>
<feature type="domain" description="Helicase ATP-binding" evidence="23">
    <location>
        <begin position="61"/>
        <end position="218"/>
    </location>
</feature>
<evidence type="ECO:0000256" key="8">
    <source>
        <dbReference type="ARBA" id="ARBA00022759"/>
    </source>
</evidence>
<evidence type="ECO:0000256" key="19">
    <source>
        <dbReference type="SAM" id="MobiDB-lite"/>
    </source>
</evidence>
<dbReference type="GO" id="GO:0046872">
    <property type="term" value="F:metal ion binding"/>
    <property type="evidence" value="ECO:0007669"/>
    <property type="project" value="UniProtKB-KW"/>
</dbReference>
<dbReference type="Pfam" id="PF02170">
    <property type="entry name" value="PAZ"/>
    <property type="match status" value="1"/>
</dbReference>
<evidence type="ECO:0000256" key="1">
    <source>
        <dbReference type="ARBA" id="ARBA00001936"/>
    </source>
</evidence>
<evidence type="ECO:0000256" key="15">
    <source>
        <dbReference type="ARBA" id="ARBA00023211"/>
    </source>
</evidence>
<dbReference type="InterPro" id="IPR001650">
    <property type="entry name" value="Helicase_C-like"/>
</dbReference>
<evidence type="ECO:0000259" key="25">
    <source>
        <dbReference type="PROSITE" id="PS51327"/>
    </source>
</evidence>
<dbReference type="GO" id="GO:0005737">
    <property type="term" value="C:cytoplasm"/>
    <property type="evidence" value="ECO:0007669"/>
    <property type="project" value="TreeGrafter"/>
</dbReference>
<dbReference type="PROSITE" id="PS00517">
    <property type="entry name" value="RNASE_3_1"/>
    <property type="match status" value="1"/>
</dbReference>
<dbReference type="Gene3D" id="3.30.160.380">
    <property type="entry name" value="Dicer dimerisation domain"/>
    <property type="match status" value="1"/>
</dbReference>
<protein>
    <submittedName>
        <fullName evidence="26">Uncharacterized protein</fullName>
    </submittedName>
</protein>
<evidence type="ECO:0000259" key="24">
    <source>
        <dbReference type="PROSITE" id="PS51194"/>
    </source>
</evidence>
<evidence type="ECO:0000256" key="14">
    <source>
        <dbReference type="ARBA" id="ARBA00023158"/>
    </source>
</evidence>
<feature type="domain" description="Helicase C-terminal" evidence="24">
    <location>
        <begin position="420"/>
        <end position="569"/>
    </location>
</feature>
<evidence type="ECO:0000313" key="27">
    <source>
        <dbReference type="Proteomes" id="UP000594263"/>
    </source>
</evidence>
<feature type="domain" description="DRBM" evidence="20">
    <location>
        <begin position="1474"/>
        <end position="1496"/>
    </location>
</feature>
<keyword evidence="15" id="KW-0464">Manganese</keyword>
<dbReference type="InterPro" id="IPR003100">
    <property type="entry name" value="PAZ_dom"/>
</dbReference>
<dbReference type="CDD" id="cd18034">
    <property type="entry name" value="DEXHc_dicer"/>
    <property type="match status" value="1"/>
</dbReference>
<dbReference type="FunFam" id="3.40.50.300:FF:000705">
    <property type="entry name" value="Endoribonuclease dicer-like protein"/>
    <property type="match status" value="1"/>
</dbReference>
<comment type="cofactor">
    <cofactor evidence="1">
        <name>Mn(2+)</name>
        <dbReference type="ChEBI" id="CHEBI:29035"/>
    </cofactor>
</comment>
<evidence type="ECO:0000256" key="6">
    <source>
        <dbReference type="ARBA" id="ARBA00022737"/>
    </source>
</evidence>
<evidence type="ECO:0000256" key="18">
    <source>
        <dbReference type="PROSITE-ProRule" id="PRU00657"/>
    </source>
</evidence>
<dbReference type="GO" id="GO:0010267">
    <property type="term" value="P:ta-siRNA processing"/>
    <property type="evidence" value="ECO:0007669"/>
    <property type="project" value="UniProtKB-ARBA"/>
</dbReference>
<evidence type="ECO:0000256" key="17">
    <source>
        <dbReference type="ARBA" id="ARBA00035116"/>
    </source>
</evidence>
<dbReference type="PANTHER" id="PTHR14950:SF46">
    <property type="entry name" value="ENDORIBONUCLEASE DICER HOMOLOG 3"/>
    <property type="match status" value="1"/>
</dbReference>
<evidence type="ECO:0000256" key="9">
    <source>
        <dbReference type="ARBA" id="ARBA00022801"/>
    </source>
</evidence>
<sequence length="1667" mass="186308">MPMSASSEVAMHSGESDNPRKRRADAMSVEAGVACDGGGGGGIEDAVLIKDFIPRSYQLKVYEVARKRNTIAVLETGAGKTMIAVMLIKDVYRAMKQSGFRQVIVFLAPTVHLVNQQFEVIKSHTELKVGDYYGAKGVDDWSMECWEKEISEHDVLVMTPQILLDALRKAFITMNMIYMIILDECHRTAGNHPYAKIMKEFYHNLKDRPKIFGMTASPVIRKGVSSIADCEGQLSQLESTLDSQIYTIQDRTELEQFVPAAQEEICWYQPSPISALNLIDQMESCWSKCDDFLVKVQSSLESNYKDVDDRFQTLRKRLSTDHAKILHCLNDLGLICAHEAAKVCLENASHSLVECDMYGKSLMQWKYYLQEVLKLLESSMSADPLIGYNTLSESQQANIEAIRVGLVSPKLHQLIQLFGSFGDAADVLCLIFVDRIITAKVIERLTKRITRLSHFTVSYLTGSNSSVDALAPHMQRETLQSFRSGMVNLLFATDVVEEGIHVPNCSYVIRFDLPKTVRSYVQSRGRARQNKSRFIMMLERGNKKQKTHVFDIHRSEVSMTDKSAKRDPNMSAVLKSHVSVDEDVYVVQSTGALVSADSSMSLLHRYCDKLPGDKSLPLKPTFQLEMTEGMYQCKLTLPPNAILQTVVGPLARSSHLSKQLVCLEACKELHQMGGLDDHLLPSTEDTSQNISTVNQKGSSAASAGTTKRKELHGTACVHALSGGWVDNVDGANVYAYRMDFSCSIVDEQYSGFVLLIEAKLDDDVGSFQMDLFMHSNKQVKALVTPCGQVRMDFEQVTKAKRFQEFFFNGTFGRLFTGTKSSRDLIFKSAGESLWKSSKMYLLLPLNSTNNSCHDSWEINWAGVDSTINVVQFLKNAFNASLESKVANIIKEKTSIETDYDSTNVVHFANGLVKIENLREMVVLAAHTGRIYSIIEILPDMTAESPFDGNNPDTISISFANYFEKRYGIVLSHPGQPLLLLKQSHNAHNLLTDFNEEGTRDKKPQKPQMHIRMPPELLATIDVPRTVIKSIYLLPSIMHRVESLMLASQLRRKIGGHLYNIHISSSLILEALTTLRCGESFSMERLELLGDSVLKYSVSCNIFLRYPKKHEGQLTAQRQLAICNSTLHKLGIDKKLQGYVRDSPFDPRRWLAPGQRSVREVPCLCGVDTLEVPLESKFLTEDPKIKIGLACDMGHRWMVSKTIADCVEALIGAYYDGGGLTAALHVMKWFGVDADIDQSLVIEMIKSASIHSYIPQPVDIKILESKLGYEFSVKSLLQEAVTRASEQEVGVSYCYQRLEFLGDALLDLLITRHLYQSHKDIDQGELTDLRSASVNNENFAQVAVRHQLHPHFQNCSGLLLTQIEEYVTFLSISGNNRNGHHDKKGPKDLGDLVESIAGSILIDTKLDIDEVWRIYKLLLSPIVTPDKLQLLPHRELTELCDSLGYFINENWTRKGDVVHAELRLQLKDVLLVRQGTGNDRKTARGQAASYLLEDLEKQGISYSRSSLKKGNETQTSLAPVDKNDRPKTTELLLAAETDGGADELASCIPAVIGSIDMKKGGPRSSLFQLCRRLQWPMPSFETTEAKSRTPLSFGEGPDKRQGFNSYASEITLHIPNRGDIVVMGEERADKKSSYDSAALLMLYKLEQLGLLVIDGSSVPNAGSHNPVC</sequence>
<dbReference type="Pfam" id="PF00270">
    <property type="entry name" value="DEAD"/>
    <property type="match status" value="1"/>
</dbReference>
<dbReference type="PROSITE" id="PS51194">
    <property type="entry name" value="HELICASE_CTER"/>
    <property type="match status" value="1"/>
</dbReference>
<dbReference type="SMART" id="SM00949">
    <property type="entry name" value="PAZ"/>
    <property type="match status" value="1"/>
</dbReference>
<dbReference type="InterPro" id="IPR000999">
    <property type="entry name" value="RNase_III_dom"/>
</dbReference>
<keyword evidence="10" id="KW-0347">Helicase</keyword>
<dbReference type="InterPro" id="IPR014001">
    <property type="entry name" value="Helicase_ATP-bd"/>
</dbReference>
<evidence type="ECO:0000259" key="20">
    <source>
        <dbReference type="PROSITE" id="PS50137"/>
    </source>
</evidence>
<dbReference type="Pfam" id="PF03368">
    <property type="entry name" value="Dicer_dimer"/>
    <property type="match status" value="1"/>
</dbReference>
<dbReference type="PROSITE" id="PS51327">
    <property type="entry name" value="DICER_DSRBF"/>
    <property type="match status" value="1"/>
</dbReference>
<evidence type="ECO:0000259" key="23">
    <source>
        <dbReference type="PROSITE" id="PS51192"/>
    </source>
</evidence>
<evidence type="ECO:0000259" key="22">
    <source>
        <dbReference type="PROSITE" id="PS50821"/>
    </source>
</evidence>
<keyword evidence="9" id="KW-0378">Hydrolase</keyword>
<keyword evidence="5" id="KW-0479">Metal-binding</keyword>
<dbReference type="Gene3D" id="1.10.1520.10">
    <property type="entry name" value="Ribonuclease III domain"/>
    <property type="match status" value="2"/>
</dbReference>
<dbReference type="Gene3D" id="3.40.50.300">
    <property type="entry name" value="P-loop containing nucleotide triphosphate hydrolases"/>
    <property type="match status" value="2"/>
</dbReference>
<dbReference type="InterPro" id="IPR036085">
    <property type="entry name" value="PAZ_dom_sf"/>
</dbReference>
<dbReference type="Gramene" id="Kaladp0056s0059.1.v1.1">
    <property type="protein sequence ID" value="Kaladp0056s0059.1.v1.1"/>
    <property type="gene ID" value="Kaladp0056s0059.v1.1"/>
</dbReference>
<feature type="domain" description="RNase III" evidence="21">
    <location>
        <begin position="1259"/>
        <end position="1404"/>
    </location>
</feature>
<dbReference type="GO" id="GO:0004386">
    <property type="term" value="F:helicase activity"/>
    <property type="evidence" value="ECO:0007669"/>
    <property type="project" value="UniProtKB-KW"/>
</dbReference>
<dbReference type="InterPro" id="IPR036389">
    <property type="entry name" value="RNase_III_sf"/>
</dbReference>
<dbReference type="GO" id="GO:0003723">
    <property type="term" value="F:RNA binding"/>
    <property type="evidence" value="ECO:0007669"/>
    <property type="project" value="UniProtKB-UniRule"/>
</dbReference>
<feature type="region of interest" description="Disordered" evidence="19">
    <location>
        <begin position="1"/>
        <end position="25"/>
    </location>
</feature>
<evidence type="ECO:0000256" key="10">
    <source>
        <dbReference type="ARBA" id="ARBA00022806"/>
    </source>
</evidence>
<proteinExistence type="inferred from homology"/>
<keyword evidence="7" id="KW-0547">Nucleotide-binding</keyword>
<evidence type="ECO:0000256" key="7">
    <source>
        <dbReference type="ARBA" id="ARBA00022741"/>
    </source>
</evidence>
<comment type="cofactor">
    <cofactor evidence="2">
        <name>Mg(2+)</name>
        <dbReference type="ChEBI" id="CHEBI:18420"/>
    </cofactor>
</comment>
<evidence type="ECO:0000256" key="11">
    <source>
        <dbReference type="ARBA" id="ARBA00022840"/>
    </source>
</evidence>
<dbReference type="FunFam" id="3.40.50.300:FF:000420">
    <property type="entry name" value="Endoribonuclease dicer-like 1"/>
    <property type="match status" value="1"/>
</dbReference>
<dbReference type="SUPFAM" id="SSF69065">
    <property type="entry name" value="RNase III domain-like"/>
    <property type="match status" value="2"/>
</dbReference>
<dbReference type="Proteomes" id="UP000594263">
    <property type="component" value="Unplaced"/>
</dbReference>
<comment type="subcellular location">
    <subcellularLocation>
        <location evidence="3">Nucleus</location>
    </subcellularLocation>
</comment>
<dbReference type="GO" id="GO:0005524">
    <property type="term" value="F:ATP binding"/>
    <property type="evidence" value="ECO:0007669"/>
    <property type="project" value="UniProtKB-KW"/>
</dbReference>
<dbReference type="FunFam" id="3.30.160.380:FF:000001">
    <property type="entry name" value="Endoribonuclease dicer-like 1"/>
    <property type="match status" value="1"/>
</dbReference>
<feature type="region of interest" description="Disordered" evidence="19">
    <location>
        <begin position="1502"/>
        <end position="1523"/>
    </location>
</feature>
<dbReference type="SMART" id="SM00535">
    <property type="entry name" value="RIBOc"/>
    <property type="match status" value="2"/>
</dbReference>
<dbReference type="SUPFAM" id="SSF101690">
    <property type="entry name" value="PAZ domain"/>
    <property type="match status" value="1"/>
</dbReference>
<keyword evidence="6" id="KW-0677">Repeat</keyword>
<organism evidence="26 27">
    <name type="scientific">Kalanchoe fedtschenkoi</name>
    <name type="common">Lavender scallops</name>
    <name type="synonym">South American air plant</name>
    <dbReference type="NCBI Taxonomy" id="63787"/>
    <lineage>
        <taxon>Eukaryota</taxon>
        <taxon>Viridiplantae</taxon>
        <taxon>Streptophyta</taxon>
        <taxon>Embryophyta</taxon>
        <taxon>Tracheophyta</taxon>
        <taxon>Spermatophyta</taxon>
        <taxon>Magnoliopsida</taxon>
        <taxon>eudicotyledons</taxon>
        <taxon>Gunneridae</taxon>
        <taxon>Pentapetalae</taxon>
        <taxon>Saxifragales</taxon>
        <taxon>Crassulaceae</taxon>
        <taxon>Kalanchoe</taxon>
    </lineage>
</organism>
<feature type="domain" description="PAZ" evidence="22">
    <location>
        <begin position="903"/>
        <end position="1021"/>
    </location>
</feature>
<dbReference type="InterPro" id="IPR005034">
    <property type="entry name" value="Dicer_dimerisation"/>
</dbReference>
<dbReference type="GO" id="GO:0004525">
    <property type="term" value="F:ribonuclease III activity"/>
    <property type="evidence" value="ECO:0007669"/>
    <property type="project" value="InterPro"/>
</dbReference>
<dbReference type="PROSITE" id="PS50821">
    <property type="entry name" value="PAZ"/>
    <property type="match status" value="1"/>
</dbReference>
<dbReference type="Gene3D" id="3.30.160.20">
    <property type="match status" value="1"/>
</dbReference>
<evidence type="ECO:0000256" key="16">
    <source>
        <dbReference type="ARBA" id="ARBA00023242"/>
    </source>
</evidence>
<keyword evidence="12" id="KW-0460">Magnesium</keyword>
<reference evidence="26" key="1">
    <citation type="submission" date="2021-01" db="UniProtKB">
        <authorList>
            <consortium name="EnsemblPlants"/>
        </authorList>
    </citation>
    <scope>IDENTIFICATION</scope>
</reference>
<keyword evidence="8" id="KW-0255">Endonuclease</keyword>
<dbReference type="OMA" id="CCVNLIR"/>
<dbReference type="EnsemblPlants" id="Kaladp0056s0059.1.v1.1">
    <property type="protein sequence ID" value="Kaladp0056s0059.1.v1.1"/>
    <property type="gene ID" value="Kaladp0056s0059.v1.1"/>
</dbReference>
<dbReference type="SMART" id="SM00487">
    <property type="entry name" value="DEXDc"/>
    <property type="match status" value="1"/>
</dbReference>
<evidence type="ECO:0000256" key="13">
    <source>
        <dbReference type="ARBA" id="ARBA00022884"/>
    </source>
</evidence>
<dbReference type="InterPro" id="IPR027417">
    <property type="entry name" value="P-loop_NTPase"/>
</dbReference>
<evidence type="ECO:0000256" key="4">
    <source>
        <dbReference type="ARBA" id="ARBA00022722"/>
    </source>
</evidence>
<dbReference type="Gene3D" id="2.170.260.10">
    <property type="entry name" value="paz domain"/>
    <property type="match status" value="1"/>
</dbReference>
<keyword evidence="16" id="KW-0539">Nucleus</keyword>